<sequence>TAFDPSFAQNKKRPDTKFRKCRGVGSISEASDSHPIREQNSRSSQKTITQKA</sequence>
<evidence type="ECO:0000256" key="1">
    <source>
        <dbReference type="SAM" id="MobiDB-lite"/>
    </source>
</evidence>
<feature type="non-terminal residue" evidence="2">
    <location>
        <position position="1"/>
    </location>
</feature>
<reference evidence="2 3" key="1">
    <citation type="submission" date="2023-11" db="EMBL/GenBank/DDBJ databases">
        <title>Halocaridina rubra genome assembly.</title>
        <authorList>
            <person name="Smith C."/>
        </authorList>
    </citation>
    <scope>NUCLEOTIDE SEQUENCE [LARGE SCALE GENOMIC DNA]</scope>
    <source>
        <strain evidence="2">EP-1</strain>
        <tissue evidence="2">Whole</tissue>
    </source>
</reference>
<accession>A0AAN8WPA6</accession>
<feature type="compositionally biased region" description="Polar residues" evidence="1">
    <location>
        <begin position="41"/>
        <end position="52"/>
    </location>
</feature>
<evidence type="ECO:0000313" key="3">
    <source>
        <dbReference type="Proteomes" id="UP001381693"/>
    </source>
</evidence>
<protein>
    <submittedName>
        <fullName evidence="2">Uncharacterized protein</fullName>
    </submittedName>
</protein>
<dbReference type="AlphaFoldDB" id="A0AAN8WPA6"/>
<name>A0AAN8WPA6_HALRR</name>
<proteinExistence type="predicted"/>
<gene>
    <name evidence="2" type="ORF">SK128_007978</name>
</gene>
<feature type="compositionally biased region" description="Basic and acidic residues" evidence="1">
    <location>
        <begin position="31"/>
        <end position="40"/>
    </location>
</feature>
<dbReference type="Proteomes" id="UP001381693">
    <property type="component" value="Unassembled WGS sequence"/>
</dbReference>
<evidence type="ECO:0000313" key="2">
    <source>
        <dbReference type="EMBL" id="KAK7069780.1"/>
    </source>
</evidence>
<dbReference type="EMBL" id="JAXCGZ010015851">
    <property type="protein sequence ID" value="KAK7069780.1"/>
    <property type="molecule type" value="Genomic_DNA"/>
</dbReference>
<feature type="region of interest" description="Disordered" evidence="1">
    <location>
        <begin position="1"/>
        <end position="52"/>
    </location>
</feature>
<keyword evidence="3" id="KW-1185">Reference proteome</keyword>
<organism evidence="2 3">
    <name type="scientific">Halocaridina rubra</name>
    <name type="common">Hawaiian red shrimp</name>
    <dbReference type="NCBI Taxonomy" id="373956"/>
    <lineage>
        <taxon>Eukaryota</taxon>
        <taxon>Metazoa</taxon>
        <taxon>Ecdysozoa</taxon>
        <taxon>Arthropoda</taxon>
        <taxon>Crustacea</taxon>
        <taxon>Multicrustacea</taxon>
        <taxon>Malacostraca</taxon>
        <taxon>Eumalacostraca</taxon>
        <taxon>Eucarida</taxon>
        <taxon>Decapoda</taxon>
        <taxon>Pleocyemata</taxon>
        <taxon>Caridea</taxon>
        <taxon>Atyoidea</taxon>
        <taxon>Atyidae</taxon>
        <taxon>Halocaridina</taxon>
    </lineage>
</organism>
<comment type="caution">
    <text evidence="2">The sequence shown here is derived from an EMBL/GenBank/DDBJ whole genome shotgun (WGS) entry which is preliminary data.</text>
</comment>